<keyword evidence="5 12" id="KW-1133">Transmembrane helix</keyword>
<evidence type="ECO:0000256" key="6">
    <source>
        <dbReference type="ARBA" id="ARBA00023098"/>
    </source>
</evidence>
<sequence>MKRLIGLQLRLMSSRISPYDVHFLIARLLHRKCINLEHHLSNLRVIHRCAINGSKSPKQTNELRILTVPNVITTGRIICCPMIAHFIITDNLTYAVVLATVVGLSDVLDGAIARSFPGQKSIVGSYLDPMADKILVTTLVISMAFKGLLPGSLVSLIVCRDLGIITLAGYLSFLSIPKPRNFRNIFVQKRSPIEMKASNLSKFNTFCQLSGIVAGLIAPLVEMNDSVGLYAIWSIAATTTICSGLDYLRKYPQWKKCAIAKSSQTNR</sequence>
<feature type="transmembrane region" description="Helical" evidence="12">
    <location>
        <begin position="227"/>
        <end position="248"/>
    </location>
</feature>
<evidence type="ECO:0000256" key="4">
    <source>
        <dbReference type="ARBA" id="ARBA00022692"/>
    </source>
</evidence>
<dbReference type="PANTHER" id="PTHR14269">
    <property type="entry name" value="CDP-DIACYLGLYCEROL--GLYCEROL-3-PHOSPHATE 3-PHOSPHATIDYLTRANSFERASE-RELATED"/>
    <property type="match status" value="1"/>
</dbReference>
<keyword evidence="6" id="KW-0443">Lipid metabolism</keyword>
<dbReference type="InterPro" id="IPR036259">
    <property type="entry name" value="MFS_trans_sf"/>
</dbReference>
<protein>
    <recommendedName>
        <fullName evidence="10">cardiolipin synthase (CMP-forming)</fullName>
        <ecNumber evidence="10">2.7.8.41</ecNumber>
    </recommendedName>
</protein>
<evidence type="ECO:0000256" key="5">
    <source>
        <dbReference type="ARBA" id="ARBA00022989"/>
    </source>
</evidence>
<dbReference type="PANTHER" id="PTHR14269:SF60">
    <property type="entry name" value="CARDIOLIPIN SYNTHASE (CMP-FORMING)"/>
    <property type="match status" value="1"/>
</dbReference>
<evidence type="ECO:0000256" key="7">
    <source>
        <dbReference type="ARBA" id="ARBA00023136"/>
    </source>
</evidence>
<dbReference type="Gene3D" id="1.20.120.1760">
    <property type="match status" value="1"/>
</dbReference>
<keyword evidence="7 12" id="KW-0472">Membrane</keyword>
<evidence type="ECO:0000256" key="1">
    <source>
        <dbReference type="ARBA" id="ARBA00004141"/>
    </source>
</evidence>
<dbReference type="GO" id="GO:0032049">
    <property type="term" value="P:cardiolipin biosynthetic process"/>
    <property type="evidence" value="ECO:0007669"/>
    <property type="project" value="TreeGrafter"/>
</dbReference>
<keyword evidence="3" id="KW-0808">Transferase</keyword>
<comment type="subcellular location">
    <subcellularLocation>
        <location evidence="1">Membrane</location>
        <topology evidence="1">Multi-pass membrane protein</topology>
    </subcellularLocation>
</comment>
<evidence type="ECO:0000256" key="11">
    <source>
        <dbReference type="ARBA" id="ARBA00047433"/>
    </source>
</evidence>
<comment type="catalytic activity">
    <reaction evidence="11">
        <text>a CDP-1,2-diacyl-sn-glycerol + a 1,2-diacyl-sn-glycero-3-phospho-(1'-sn-glycerol) = a cardiolipin + CMP + H(+)</text>
        <dbReference type="Rhea" id="RHEA:32931"/>
        <dbReference type="ChEBI" id="CHEBI:15378"/>
        <dbReference type="ChEBI" id="CHEBI:58332"/>
        <dbReference type="ChEBI" id="CHEBI:60377"/>
        <dbReference type="ChEBI" id="CHEBI:62237"/>
        <dbReference type="ChEBI" id="CHEBI:64716"/>
        <dbReference type="EC" id="2.7.8.41"/>
    </reaction>
</comment>
<feature type="transmembrane region" description="Helical" evidence="12">
    <location>
        <begin position="134"/>
        <end position="158"/>
    </location>
</feature>
<dbReference type="SUPFAM" id="SSF103473">
    <property type="entry name" value="MFS general substrate transporter"/>
    <property type="match status" value="1"/>
</dbReference>
<name>A0A4E0S3L3_FASHE</name>
<dbReference type="GO" id="GO:0043337">
    <property type="term" value="F:cardiolipin synthase (CMP-forming)"/>
    <property type="evidence" value="ECO:0007669"/>
    <property type="project" value="UniProtKB-EC"/>
</dbReference>
<dbReference type="EC" id="2.7.8.41" evidence="10"/>
<proteinExistence type="predicted"/>
<dbReference type="GO" id="GO:0005739">
    <property type="term" value="C:mitochondrion"/>
    <property type="evidence" value="ECO:0007669"/>
    <property type="project" value="TreeGrafter"/>
</dbReference>
<keyword evidence="4 12" id="KW-0812">Transmembrane</keyword>
<dbReference type="InterPro" id="IPR043130">
    <property type="entry name" value="CDP-OH_PTrfase_TM_dom"/>
</dbReference>
<evidence type="ECO:0000313" key="13">
    <source>
        <dbReference type="EMBL" id="THD29082.1"/>
    </source>
</evidence>
<evidence type="ECO:0000256" key="8">
    <source>
        <dbReference type="ARBA" id="ARBA00023209"/>
    </source>
</evidence>
<dbReference type="Pfam" id="PF01066">
    <property type="entry name" value="CDP-OH_P_transf"/>
    <property type="match status" value="1"/>
</dbReference>
<dbReference type="AlphaFoldDB" id="A0A4E0S3L3"/>
<keyword evidence="14" id="KW-1185">Reference proteome</keyword>
<dbReference type="InterPro" id="IPR000462">
    <property type="entry name" value="CDP-OH_P_trans"/>
</dbReference>
<evidence type="ECO:0000313" key="14">
    <source>
        <dbReference type="Proteomes" id="UP000230066"/>
    </source>
</evidence>
<gene>
    <name evidence="13" type="ORF">D915_000059</name>
</gene>
<evidence type="ECO:0000256" key="3">
    <source>
        <dbReference type="ARBA" id="ARBA00022679"/>
    </source>
</evidence>
<dbReference type="GO" id="GO:0016020">
    <property type="term" value="C:membrane"/>
    <property type="evidence" value="ECO:0007669"/>
    <property type="project" value="UniProtKB-SubCell"/>
</dbReference>
<feature type="transmembrane region" description="Helical" evidence="12">
    <location>
        <begin position="203"/>
        <end position="221"/>
    </location>
</feature>
<organism evidence="13 14">
    <name type="scientific">Fasciola hepatica</name>
    <name type="common">Liver fluke</name>
    <dbReference type="NCBI Taxonomy" id="6192"/>
    <lineage>
        <taxon>Eukaryota</taxon>
        <taxon>Metazoa</taxon>
        <taxon>Spiralia</taxon>
        <taxon>Lophotrochozoa</taxon>
        <taxon>Platyhelminthes</taxon>
        <taxon>Trematoda</taxon>
        <taxon>Digenea</taxon>
        <taxon>Plagiorchiida</taxon>
        <taxon>Echinostomata</taxon>
        <taxon>Echinostomatoidea</taxon>
        <taxon>Fasciolidae</taxon>
        <taxon>Fasciola</taxon>
    </lineage>
</organism>
<dbReference type="Proteomes" id="UP000230066">
    <property type="component" value="Unassembled WGS sequence"/>
</dbReference>
<dbReference type="InterPro" id="IPR050324">
    <property type="entry name" value="CDP-alcohol_PTase-I"/>
</dbReference>
<evidence type="ECO:0000256" key="12">
    <source>
        <dbReference type="SAM" id="Phobius"/>
    </source>
</evidence>
<evidence type="ECO:0000256" key="2">
    <source>
        <dbReference type="ARBA" id="ARBA00022516"/>
    </source>
</evidence>
<comment type="caution">
    <text evidence="13">The sequence shown here is derived from an EMBL/GenBank/DDBJ whole genome shotgun (WGS) entry which is preliminary data.</text>
</comment>
<reference evidence="13" key="1">
    <citation type="submission" date="2019-03" db="EMBL/GenBank/DDBJ databases">
        <title>Improved annotation for the trematode Fasciola hepatica.</title>
        <authorList>
            <person name="Choi Y.-J."/>
            <person name="Martin J."/>
            <person name="Mitreva M."/>
        </authorList>
    </citation>
    <scope>NUCLEOTIDE SEQUENCE [LARGE SCALE GENOMIC DNA]</scope>
</reference>
<accession>A0A4E0S3L3</accession>
<keyword evidence="9" id="KW-1208">Phospholipid metabolism</keyword>
<evidence type="ECO:0000256" key="10">
    <source>
        <dbReference type="ARBA" id="ARBA00039001"/>
    </source>
</evidence>
<keyword evidence="2" id="KW-0444">Lipid biosynthesis</keyword>
<evidence type="ECO:0000256" key="9">
    <source>
        <dbReference type="ARBA" id="ARBA00023264"/>
    </source>
</evidence>
<dbReference type="EMBL" id="JXXN02000010">
    <property type="protein sequence ID" value="THD29082.1"/>
    <property type="molecule type" value="Genomic_DNA"/>
</dbReference>
<keyword evidence="8" id="KW-0594">Phospholipid biosynthesis</keyword>